<evidence type="ECO:0000313" key="3">
    <source>
        <dbReference type="Proteomes" id="UP001438707"/>
    </source>
</evidence>
<comment type="caution">
    <text evidence="2">The sequence shown here is derived from an EMBL/GenBank/DDBJ whole genome shotgun (WGS) entry which is preliminary data.</text>
</comment>
<sequence>MGPRSTYQAELLDGACTAVEQLAQSQGLNPVLVEQETARRMQAGGTLGQSTKRLGTGDIIGYKTQYASMADCAQLANYRRNGCPEKMGTGLSSAAVPAGALASAELSSGPHLYGSTQAALQAAAAVQGQTDQSLMRMQQTGTLGKHLVVGSSGWAASSSFPKAGTATATLQPLAQLKASAPVERVMPPRFRAKSSYTEDYQTSQAGPKERQADTAEDIKAADTTRYGGFIPEAPFNKQATQQADLRKPRPDAYSPGQLLFGLDQWSRRRHPDYTGQGKLHGDPSSCNQNNMLSIDRPAMV</sequence>
<organism evidence="2 3">
    <name type="scientific">Apatococcus lobatus</name>
    <dbReference type="NCBI Taxonomy" id="904363"/>
    <lineage>
        <taxon>Eukaryota</taxon>
        <taxon>Viridiplantae</taxon>
        <taxon>Chlorophyta</taxon>
        <taxon>core chlorophytes</taxon>
        <taxon>Trebouxiophyceae</taxon>
        <taxon>Chlorellales</taxon>
        <taxon>Chlorellaceae</taxon>
        <taxon>Apatococcus</taxon>
    </lineage>
</organism>
<reference evidence="2 3" key="1">
    <citation type="journal article" date="2024" name="Nat. Commun.">
        <title>Phylogenomics reveals the evolutionary origins of lichenization in chlorophyte algae.</title>
        <authorList>
            <person name="Puginier C."/>
            <person name="Libourel C."/>
            <person name="Otte J."/>
            <person name="Skaloud P."/>
            <person name="Haon M."/>
            <person name="Grisel S."/>
            <person name="Petersen M."/>
            <person name="Berrin J.G."/>
            <person name="Delaux P.M."/>
            <person name="Dal Grande F."/>
            <person name="Keller J."/>
        </authorList>
    </citation>
    <scope>NUCLEOTIDE SEQUENCE [LARGE SCALE GENOMIC DNA]</scope>
    <source>
        <strain evidence="2 3">SAG 2145</strain>
    </source>
</reference>
<proteinExistence type="predicted"/>
<dbReference type="AlphaFoldDB" id="A0AAW1SDL6"/>
<protein>
    <submittedName>
        <fullName evidence="2">Uncharacterized protein</fullName>
    </submittedName>
</protein>
<gene>
    <name evidence="2" type="ORF">WJX74_000098</name>
</gene>
<evidence type="ECO:0000313" key="2">
    <source>
        <dbReference type="EMBL" id="KAK9844261.1"/>
    </source>
</evidence>
<accession>A0AAW1SDL6</accession>
<evidence type="ECO:0000256" key="1">
    <source>
        <dbReference type="SAM" id="MobiDB-lite"/>
    </source>
</evidence>
<feature type="region of interest" description="Disordered" evidence="1">
    <location>
        <begin position="189"/>
        <end position="214"/>
    </location>
</feature>
<name>A0AAW1SDL6_9CHLO</name>
<feature type="region of interest" description="Disordered" evidence="1">
    <location>
        <begin position="269"/>
        <end position="300"/>
    </location>
</feature>
<feature type="compositionally biased region" description="Polar residues" evidence="1">
    <location>
        <begin position="194"/>
        <end position="205"/>
    </location>
</feature>
<dbReference type="EMBL" id="JALJOS010000001">
    <property type="protein sequence ID" value="KAK9844261.1"/>
    <property type="molecule type" value="Genomic_DNA"/>
</dbReference>
<dbReference type="Proteomes" id="UP001438707">
    <property type="component" value="Unassembled WGS sequence"/>
</dbReference>
<keyword evidence="3" id="KW-1185">Reference proteome</keyword>